<dbReference type="AlphaFoldDB" id="A0A2N7PJV3"/>
<dbReference type="PROSITE" id="PS50851">
    <property type="entry name" value="CHEW"/>
    <property type="match status" value="1"/>
</dbReference>
<dbReference type="InterPro" id="IPR002545">
    <property type="entry name" value="CheW-lke_dom"/>
</dbReference>
<protein>
    <submittedName>
        <fullName evidence="2">Chemotaxis protein CheW</fullName>
    </submittedName>
</protein>
<dbReference type="GO" id="GO:0006935">
    <property type="term" value="P:chemotaxis"/>
    <property type="evidence" value="ECO:0007669"/>
    <property type="project" value="InterPro"/>
</dbReference>
<sequence>MLPKETKKGIFLQRTIPVVTFYLEDFLFGIYAEKVMEINKDLDITPVPLSAPYILGIMNLRGQIITVIDLAKKINFK</sequence>
<accession>A0A2N7PJV3</accession>
<feature type="non-terminal residue" evidence="2">
    <location>
        <position position="77"/>
    </location>
</feature>
<dbReference type="GO" id="GO:0005829">
    <property type="term" value="C:cytosol"/>
    <property type="evidence" value="ECO:0007669"/>
    <property type="project" value="TreeGrafter"/>
</dbReference>
<evidence type="ECO:0000259" key="1">
    <source>
        <dbReference type="PROSITE" id="PS50851"/>
    </source>
</evidence>
<dbReference type="GO" id="GO:0007165">
    <property type="term" value="P:signal transduction"/>
    <property type="evidence" value="ECO:0007669"/>
    <property type="project" value="InterPro"/>
</dbReference>
<dbReference type="Gene3D" id="2.40.50.180">
    <property type="entry name" value="CheA-289, Domain 4"/>
    <property type="match status" value="1"/>
</dbReference>
<dbReference type="EMBL" id="PNIE01000045">
    <property type="protein sequence ID" value="PMP63127.1"/>
    <property type="molecule type" value="Genomic_DNA"/>
</dbReference>
<dbReference type="InterPro" id="IPR036061">
    <property type="entry name" value="CheW-like_dom_sf"/>
</dbReference>
<evidence type="ECO:0000313" key="2">
    <source>
        <dbReference type="EMBL" id="PMP63127.1"/>
    </source>
</evidence>
<dbReference type="Pfam" id="PF01584">
    <property type="entry name" value="CheW"/>
    <property type="match status" value="1"/>
</dbReference>
<evidence type="ECO:0000313" key="3">
    <source>
        <dbReference type="Proteomes" id="UP000235731"/>
    </source>
</evidence>
<dbReference type="Proteomes" id="UP000235731">
    <property type="component" value="Unassembled WGS sequence"/>
</dbReference>
<dbReference type="PANTHER" id="PTHR22617:SF23">
    <property type="entry name" value="CHEMOTAXIS PROTEIN CHEW"/>
    <property type="match status" value="1"/>
</dbReference>
<name>A0A2N7PJV3_9BACT</name>
<comment type="caution">
    <text evidence="2">The sequence shown here is derived from an EMBL/GenBank/DDBJ whole genome shotgun (WGS) entry which is preliminary data.</text>
</comment>
<dbReference type="SUPFAM" id="SSF50341">
    <property type="entry name" value="CheW-like"/>
    <property type="match status" value="1"/>
</dbReference>
<gene>
    <name evidence="2" type="ORF">C0197_03310</name>
</gene>
<reference evidence="2 3" key="1">
    <citation type="submission" date="2018-01" db="EMBL/GenBank/DDBJ databases">
        <title>Metagenomic assembled genomes from two thermal pools in the Uzon Caldera, Kamchatka, Russia.</title>
        <authorList>
            <person name="Wilkins L."/>
            <person name="Ettinger C."/>
        </authorList>
    </citation>
    <scope>NUCLEOTIDE SEQUENCE [LARGE SCALE GENOMIC DNA]</scope>
    <source>
        <strain evidence="2">ZAV-15</strain>
    </source>
</reference>
<dbReference type="PANTHER" id="PTHR22617">
    <property type="entry name" value="CHEMOTAXIS SENSOR HISTIDINE KINASE-RELATED"/>
    <property type="match status" value="1"/>
</dbReference>
<dbReference type="Gene3D" id="2.30.30.40">
    <property type="entry name" value="SH3 Domains"/>
    <property type="match status" value="1"/>
</dbReference>
<feature type="domain" description="CheW-like" evidence="1">
    <location>
        <begin position="15"/>
        <end position="77"/>
    </location>
</feature>
<proteinExistence type="predicted"/>
<dbReference type="InterPro" id="IPR039315">
    <property type="entry name" value="CheW"/>
</dbReference>
<organism evidence="2 3">
    <name type="scientific">Caldimicrobium thiodismutans</name>
    <dbReference type="NCBI Taxonomy" id="1653476"/>
    <lineage>
        <taxon>Bacteria</taxon>
        <taxon>Pseudomonadati</taxon>
        <taxon>Thermodesulfobacteriota</taxon>
        <taxon>Thermodesulfobacteria</taxon>
        <taxon>Thermodesulfobacteriales</taxon>
        <taxon>Thermodesulfobacteriaceae</taxon>
        <taxon>Caldimicrobium</taxon>
    </lineage>
</organism>